<sequence length="131" mass="14391">MKLRTAAYAIRAKLNMPVPLPYFHALNLLQNINYGLYTYALLEFESNLTPVVLWVMVVVTVGMREVATALSNPFGDDDVDFPVNKWIAQLRGMALVLHPANVPCAVPEPGGQERSEGMNGAKQESNAGYVV</sequence>
<evidence type="ECO:0000313" key="2">
    <source>
        <dbReference type="EMBL" id="CAE2295464.1"/>
    </source>
</evidence>
<dbReference type="AlphaFoldDB" id="A0A7S4NME3"/>
<dbReference type="EMBL" id="HBKO01042141">
    <property type="protein sequence ID" value="CAE2295464.1"/>
    <property type="molecule type" value="Transcribed_RNA"/>
</dbReference>
<feature type="region of interest" description="Disordered" evidence="1">
    <location>
        <begin position="109"/>
        <end position="131"/>
    </location>
</feature>
<feature type="compositionally biased region" description="Polar residues" evidence="1">
    <location>
        <begin position="122"/>
        <end position="131"/>
    </location>
</feature>
<name>A0A7S4NME3_9EUKA</name>
<dbReference type="GO" id="GO:0005254">
    <property type="term" value="F:chloride channel activity"/>
    <property type="evidence" value="ECO:0007669"/>
    <property type="project" value="InterPro"/>
</dbReference>
<organism evidence="2">
    <name type="scientific">Prymnesium polylepis</name>
    <dbReference type="NCBI Taxonomy" id="72548"/>
    <lineage>
        <taxon>Eukaryota</taxon>
        <taxon>Haptista</taxon>
        <taxon>Haptophyta</taxon>
        <taxon>Prymnesiophyceae</taxon>
        <taxon>Prymnesiales</taxon>
        <taxon>Prymnesiaceae</taxon>
        <taxon>Prymnesium</taxon>
    </lineage>
</organism>
<gene>
    <name evidence="2" type="ORF">CPOL0286_LOCUS19374</name>
</gene>
<evidence type="ECO:0000256" key="1">
    <source>
        <dbReference type="SAM" id="MobiDB-lite"/>
    </source>
</evidence>
<proteinExistence type="predicted"/>
<accession>A0A7S4NME3</accession>
<reference evidence="2" key="1">
    <citation type="submission" date="2021-01" db="EMBL/GenBank/DDBJ databases">
        <authorList>
            <person name="Corre E."/>
            <person name="Pelletier E."/>
            <person name="Niang G."/>
            <person name="Scheremetjew M."/>
            <person name="Finn R."/>
            <person name="Kale V."/>
            <person name="Holt S."/>
            <person name="Cochrane G."/>
            <person name="Meng A."/>
            <person name="Brown T."/>
            <person name="Cohen L."/>
        </authorList>
    </citation>
    <scope>NUCLEOTIDE SEQUENCE</scope>
    <source>
        <strain evidence="2">UIO037</strain>
    </source>
</reference>
<evidence type="ECO:0008006" key="3">
    <source>
        <dbReference type="Google" id="ProtNLM"/>
    </source>
</evidence>
<protein>
    <recommendedName>
        <fullName evidence="3">Bestrophin homolog</fullName>
    </recommendedName>
</protein>